<proteinExistence type="predicted"/>
<reference evidence="3 4" key="1">
    <citation type="submission" date="2018-12" db="EMBL/GenBank/DDBJ databases">
        <title>Bacillus chawlae sp. nov., Bacillus glennii sp. nov., and Bacillus saganii sp. nov. Isolated from the Vehicle Assembly Building at Kennedy Space Center where the Viking Spacecraft were Assembled.</title>
        <authorList>
            <person name="Seuylemezian A."/>
            <person name="Vaishampayan P."/>
        </authorList>
    </citation>
    <scope>NUCLEOTIDE SEQUENCE [LARGE SCALE GENOMIC DNA]</scope>
    <source>
        <strain evidence="3 4">L5</strain>
    </source>
</reference>
<dbReference type="SUPFAM" id="SSF54593">
    <property type="entry name" value="Glyoxalase/Bleomycin resistance protein/Dihydroxybiphenyl dioxygenase"/>
    <property type="match status" value="1"/>
</dbReference>
<dbReference type="GO" id="GO:0004493">
    <property type="term" value="F:methylmalonyl-CoA epimerase activity"/>
    <property type="evidence" value="ECO:0007669"/>
    <property type="project" value="TreeGrafter"/>
</dbReference>
<feature type="domain" description="VOC" evidence="2">
    <location>
        <begin position="15"/>
        <end position="150"/>
    </location>
</feature>
<dbReference type="InterPro" id="IPR029068">
    <property type="entry name" value="Glyas_Bleomycin-R_OHBP_Dase"/>
</dbReference>
<dbReference type="InterPro" id="IPR051785">
    <property type="entry name" value="MMCE/EMCE_epimerase"/>
</dbReference>
<dbReference type="RefSeq" id="WP_126863088.1">
    <property type="nucleotide sequence ID" value="NZ_JAUSTX010000003.1"/>
</dbReference>
<dbReference type="PANTHER" id="PTHR43048:SF3">
    <property type="entry name" value="METHYLMALONYL-COA EPIMERASE, MITOCHONDRIAL"/>
    <property type="match status" value="1"/>
</dbReference>
<dbReference type="PROSITE" id="PS51819">
    <property type="entry name" value="VOC"/>
    <property type="match status" value="1"/>
</dbReference>
<name>A0A433HWX8_9BACI</name>
<dbReference type="AlphaFoldDB" id="A0A433HWX8"/>
<dbReference type="InterPro" id="IPR037523">
    <property type="entry name" value="VOC_core"/>
</dbReference>
<evidence type="ECO:0000256" key="1">
    <source>
        <dbReference type="ARBA" id="ARBA00022723"/>
    </source>
</evidence>
<dbReference type="Pfam" id="PF13669">
    <property type="entry name" value="Glyoxalase_4"/>
    <property type="match status" value="1"/>
</dbReference>
<comment type="caution">
    <text evidence="3">The sequence shown here is derived from an EMBL/GenBank/DDBJ whole genome shotgun (WGS) entry which is preliminary data.</text>
</comment>
<sequence>MSNTKTTTMKSPLGSAHHIGISVADLDVCISWYVEKLGCKVTNTMNFEDLGVRLAVLTINNEFSFELIERKGSVPFPFPGGPEEAVRVQGHAHMAFTVDNCDATAEELKRRGVKILCLGGSSEPSDYPALNWRCAHFLDIEGNLLELVEHLD</sequence>
<gene>
    <name evidence="3" type="ORF">ELQ35_01555</name>
</gene>
<evidence type="ECO:0000313" key="3">
    <source>
        <dbReference type="EMBL" id="RUQ32797.1"/>
    </source>
</evidence>
<keyword evidence="1" id="KW-0479">Metal-binding</keyword>
<evidence type="ECO:0000259" key="2">
    <source>
        <dbReference type="PROSITE" id="PS51819"/>
    </source>
</evidence>
<dbReference type="CDD" id="cd06587">
    <property type="entry name" value="VOC"/>
    <property type="match status" value="1"/>
</dbReference>
<protein>
    <submittedName>
        <fullName evidence="3">VOC family protein</fullName>
    </submittedName>
</protein>
<dbReference type="OrthoDB" id="9795618at2"/>
<dbReference type="Proteomes" id="UP000267430">
    <property type="component" value="Unassembled WGS sequence"/>
</dbReference>
<dbReference type="PANTHER" id="PTHR43048">
    <property type="entry name" value="METHYLMALONYL-COA EPIMERASE"/>
    <property type="match status" value="1"/>
</dbReference>
<dbReference type="GO" id="GO:0046491">
    <property type="term" value="P:L-methylmalonyl-CoA metabolic process"/>
    <property type="evidence" value="ECO:0007669"/>
    <property type="project" value="TreeGrafter"/>
</dbReference>
<dbReference type="EMBL" id="RYZZ01000001">
    <property type="protein sequence ID" value="RUQ32797.1"/>
    <property type="molecule type" value="Genomic_DNA"/>
</dbReference>
<dbReference type="GO" id="GO:0046872">
    <property type="term" value="F:metal ion binding"/>
    <property type="evidence" value="ECO:0007669"/>
    <property type="project" value="UniProtKB-KW"/>
</dbReference>
<keyword evidence="4" id="KW-1185">Reference proteome</keyword>
<dbReference type="Gene3D" id="3.10.180.10">
    <property type="entry name" value="2,3-Dihydroxybiphenyl 1,2-Dioxygenase, domain 1"/>
    <property type="match status" value="1"/>
</dbReference>
<organism evidence="3 4">
    <name type="scientific">Peribacillus cavernae</name>
    <dbReference type="NCBI Taxonomy" id="1674310"/>
    <lineage>
        <taxon>Bacteria</taxon>
        <taxon>Bacillati</taxon>
        <taxon>Bacillota</taxon>
        <taxon>Bacilli</taxon>
        <taxon>Bacillales</taxon>
        <taxon>Bacillaceae</taxon>
        <taxon>Peribacillus</taxon>
    </lineage>
</organism>
<accession>A0A433HWX8</accession>
<evidence type="ECO:0000313" key="4">
    <source>
        <dbReference type="Proteomes" id="UP000267430"/>
    </source>
</evidence>